<dbReference type="InterPro" id="IPR050109">
    <property type="entry name" value="HTH-type_TetR-like_transc_reg"/>
</dbReference>
<dbReference type="RefSeq" id="WP_184789468.1">
    <property type="nucleotide sequence ID" value="NZ_BONT01000033.1"/>
</dbReference>
<evidence type="ECO:0000256" key="4">
    <source>
        <dbReference type="PROSITE-ProRule" id="PRU00335"/>
    </source>
</evidence>
<dbReference type="PROSITE" id="PS50977">
    <property type="entry name" value="HTH_TETR_2"/>
    <property type="match status" value="1"/>
</dbReference>
<proteinExistence type="predicted"/>
<evidence type="ECO:0000256" key="1">
    <source>
        <dbReference type="ARBA" id="ARBA00023015"/>
    </source>
</evidence>
<dbReference type="SUPFAM" id="SSF46689">
    <property type="entry name" value="Homeodomain-like"/>
    <property type="match status" value="1"/>
</dbReference>
<evidence type="ECO:0000259" key="5">
    <source>
        <dbReference type="PROSITE" id="PS50977"/>
    </source>
</evidence>
<dbReference type="Proteomes" id="UP000548476">
    <property type="component" value="Unassembled WGS sequence"/>
</dbReference>
<dbReference type="InterPro" id="IPR009057">
    <property type="entry name" value="Homeodomain-like_sf"/>
</dbReference>
<sequence length="199" mass="21206">MGSPGLRSDAAHNRERILAVARELFAERGADVPMDEIARRAGVGIATLYRRFPTRESLTQAGIRDVMDSFTAAIADAAVAADPAAAFLELVERARRLQLANRGFSDAMCKDTPGFEEEKQALLAAVGTVVERVKGAGLLREDFTALDFLAIMLGHAGLIEGACEGADADALSRRFMAALLAGYGREVTAALPPPPEWHG</sequence>
<evidence type="ECO:0000256" key="3">
    <source>
        <dbReference type="ARBA" id="ARBA00023163"/>
    </source>
</evidence>
<dbReference type="EMBL" id="JACHGT010000009">
    <property type="protein sequence ID" value="MBB6036638.1"/>
    <property type="molecule type" value="Genomic_DNA"/>
</dbReference>
<dbReference type="AlphaFoldDB" id="A0A841FSA9"/>
<dbReference type="GO" id="GO:0000976">
    <property type="term" value="F:transcription cis-regulatory region binding"/>
    <property type="evidence" value="ECO:0007669"/>
    <property type="project" value="TreeGrafter"/>
</dbReference>
<dbReference type="PANTHER" id="PTHR30055">
    <property type="entry name" value="HTH-TYPE TRANSCRIPTIONAL REGULATOR RUTR"/>
    <property type="match status" value="1"/>
</dbReference>
<name>A0A841FSA9_9ACTN</name>
<keyword evidence="1" id="KW-0805">Transcription regulation</keyword>
<comment type="caution">
    <text evidence="6">The sequence shown here is derived from an EMBL/GenBank/DDBJ whole genome shotgun (WGS) entry which is preliminary data.</text>
</comment>
<dbReference type="InterPro" id="IPR001647">
    <property type="entry name" value="HTH_TetR"/>
</dbReference>
<dbReference type="PRINTS" id="PR00455">
    <property type="entry name" value="HTHTETR"/>
</dbReference>
<dbReference type="Gene3D" id="1.10.357.10">
    <property type="entry name" value="Tetracycline Repressor, domain 2"/>
    <property type="match status" value="1"/>
</dbReference>
<evidence type="ECO:0000256" key="2">
    <source>
        <dbReference type="ARBA" id="ARBA00023125"/>
    </source>
</evidence>
<protein>
    <submittedName>
        <fullName evidence="6">AcrR family transcriptional regulator</fullName>
    </submittedName>
</protein>
<dbReference type="SUPFAM" id="SSF48498">
    <property type="entry name" value="Tetracyclin repressor-like, C-terminal domain"/>
    <property type="match status" value="1"/>
</dbReference>
<accession>A0A841FSA9</accession>
<feature type="domain" description="HTH tetR-type" evidence="5">
    <location>
        <begin position="11"/>
        <end position="70"/>
    </location>
</feature>
<feature type="DNA-binding region" description="H-T-H motif" evidence="4">
    <location>
        <begin position="33"/>
        <end position="52"/>
    </location>
</feature>
<dbReference type="InterPro" id="IPR036271">
    <property type="entry name" value="Tet_transcr_reg_TetR-rel_C_sf"/>
</dbReference>
<dbReference type="Pfam" id="PF00440">
    <property type="entry name" value="TetR_N"/>
    <property type="match status" value="1"/>
</dbReference>
<evidence type="ECO:0000313" key="6">
    <source>
        <dbReference type="EMBL" id="MBB6036638.1"/>
    </source>
</evidence>
<reference evidence="6 7" key="1">
    <citation type="submission" date="2020-08" db="EMBL/GenBank/DDBJ databases">
        <title>Genomic Encyclopedia of Type Strains, Phase IV (KMG-IV): sequencing the most valuable type-strain genomes for metagenomic binning, comparative biology and taxonomic classification.</title>
        <authorList>
            <person name="Goeker M."/>
        </authorList>
    </citation>
    <scope>NUCLEOTIDE SEQUENCE [LARGE SCALE GENOMIC DNA]</scope>
    <source>
        <strain evidence="6 7">YIM 65646</strain>
    </source>
</reference>
<dbReference type="PANTHER" id="PTHR30055:SF234">
    <property type="entry name" value="HTH-TYPE TRANSCRIPTIONAL REGULATOR BETI"/>
    <property type="match status" value="1"/>
</dbReference>
<gene>
    <name evidence="6" type="ORF">HNR73_004509</name>
</gene>
<keyword evidence="2 4" id="KW-0238">DNA-binding</keyword>
<keyword evidence="3" id="KW-0804">Transcription</keyword>
<evidence type="ECO:0000313" key="7">
    <source>
        <dbReference type="Proteomes" id="UP000548476"/>
    </source>
</evidence>
<organism evidence="6 7">
    <name type="scientific">Phytomonospora endophytica</name>
    <dbReference type="NCBI Taxonomy" id="714109"/>
    <lineage>
        <taxon>Bacteria</taxon>
        <taxon>Bacillati</taxon>
        <taxon>Actinomycetota</taxon>
        <taxon>Actinomycetes</taxon>
        <taxon>Micromonosporales</taxon>
        <taxon>Micromonosporaceae</taxon>
        <taxon>Phytomonospora</taxon>
    </lineage>
</organism>
<keyword evidence="7" id="KW-1185">Reference proteome</keyword>
<dbReference type="GO" id="GO:0003700">
    <property type="term" value="F:DNA-binding transcription factor activity"/>
    <property type="evidence" value="ECO:0007669"/>
    <property type="project" value="TreeGrafter"/>
</dbReference>